<sequence>MQEEIETNVTTMNQTESLKTVISELTVLASSLLDDPSSETRPVLPLSAEDKRSLLLKSTPLLAQLKSINRDIFQHLQSQKLSIADQRSKVDSARLSLQNLIYERNMLEGEIRRCQEFRSIYQDTDIHSLEEFMEKAPETERDQETISDAHKLMLSRLKFELEERKRLETEKQALQVDRATLVKENKEKKAKLEELEKRLKEILSSSKVLESSLETFQ</sequence>
<proteinExistence type="predicted"/>
<keyword evidence="2" id="KW-1185">Reference proteome</keyword>
<accession>A0ACD0P2T1</accession>
<evidence type="ECO:0000313" key="2">
    <source>
        <dbReference type="Proteomes" id="UP000245626"/>
    </source>
</evidence>
<protein>
    <submittedName>
        <fullName evidence="1">Uncharacterized protein</fullName>
    </submittedName>
</protein>
<name>A0ACD0P2T1_9BASI</name>
<evidence type="ECO:0000313" key="1">
    <source>
        <dbReference type="EMBL" id="PWN52239.1"/>
    </source>
</evidence>
<organism evidence="1 2">
    <name type="scientific">Violaceomyces palustris</name>
    <dbReference type="NCBI Taxonomy" id="1673888"/>
    <lineage>
        <taxon>Eukaryota</taxon>
        <taxon>Fungi</taxon>
        <taxon>Dikarya</taxon>
        <taxon>Basidiomycota</taxon>
        <taxon>Ustilaginomycotina</taxon>
        <taxon>Ustilaginomycetes</taxon>
        <taxon>Violaceomycetales</taxon>
        <taxon>Violaceomycetaceae</taxon>
        <taxon>Violaceomyces</taxon>
    </lineage>
</organism>
<dbReference type="EMBL" id="KZ819789">
    <property type="protein sequence ID" value="PWN52239.1"/>
    <property type="molecule type" value="Genomic_DNA"/>
</dbReference>
<gene>
    <name evidence="1" type="ORF">IE53DRAFT_385358</name>
</gene>
<dbReference type="Proteomes" id="UP000245626">
    <property type="component" value="Unassembled WGS sequence"/>
</dbReference>
<reference evidence="1 2" key="1">
    <citation type="journal article" date="2018" name="Mol. Biol. Evol.">
        <title>Broad Genomic Sampling Reveals a Smut Pathogenic Ancestry of the Fungal Clade Ustilaginomycotina.</title>
        <authorList>
            <person name="Kijpornyongpan T."/>
            <person name="Mondo S.J."/>
            <person name="Barry K."/>
            <person name="Sandor L."/>
            <person name="Lee J."/>
            <person name="Lipzen A."/>
            <person name="Pangilinan J."/>
            <person name="LaButti K."/>
            <person name="Hainaut M."/>
            <person name="Henrissat B."/>
            <person name="Grigoriev I.V."/>
            <person name="Spatafora J.W."/>
            <person name="Aime M.C."/>
        </authorList>
    </citation>
    <scope>NUCLEOTIDE SEQUENCE [LARGE SCALE GENOMIC DNA]</scope>
    <source>
        <strain evidence="1 2">SA 807</strain>
    </source>
</reference>